<dbReference type="EMBL" id="JAGSOH010000204">
    <property type="protein sequence ID" value="MBR7831263.1"/>
    <property type="molecule type" value="Genomic_DNA"/>
</dbReference>
<dbReference type="Gene3D" id="3.40.50.1970">
    <property type="match status" value="1"/>
</dbReference>
<keyword evidence="2" id="KW-0560">Oxidoreductase</keyword>
<keyword evidence="3" id="KW-0520">NAD</keyword>
<dbReference type="Gene3D" id="1.20.1090.10">
    <property type="entry name" value="Dehydroquinate synthase-like - alpha domain"/>
    <property type="match status" value="1"/>
</dbReference>
<dbReference type="PANTHER" id="PTHR11496">
    <property type="entry name" value="ALCOHOL DEHYDROGENASE"/>
    <property type="match status" value="1"/>
</dbReference>
<proteinExistence type="inferred from homology"/>
<name>A0A941EI67_9ACTN</name>
<keyword evidence="7" id="KW-1185">Reference proteome</keyword>
<dbReference type="Proteomes" id="UP000676325">
    <property type="component" value="Unassembled WGS sequence"/>
</dbReference>
<evidence type="ECO:0000313" key="6">
    <source>
        <dbReference type="EMBL" id="MBR7831263.1"/>
    </source>
</evidence>
<evidence type="ECO:0000256" key="1">
    <source>
        <dbReference type="ARBA" id="ARBA00007358"/>
    </source>
</evidence>
<dbReference type="SUPFAM" id="SSF56796">
    <property type="entry name" value="Dehydroquinate synthase-like"/>
    <property type="match status" value="1"/>
</dbReference>
<dbReference type="GO" id="GO:0004022">
    <property type="term" value="F:alcohol dehydrogenase (NAD+) activity"/>
    <property type="evidence" value="ECO:0007669"/>
    <property type="project" value="TreeGrafter"/>
</dbReference>
<comment type="caution">
    <text evidence="6">The sequence shown here is derived from an EMBL/GenBank/DDBJ whole genome shotgun (WGS) entry which is preliminary data.</text>
</comment>
<evidence type="ECO:0000259" key="5">
    <source>
        <dbReference type="Pfam" id="PF25137"/>
    </source>
</evidence>
<dbReference type="PANTHER" id="PTHR11496:SF102">
    <property type="entry name" value="ALCOHOL DEHYDROGENASE 4"/>
    <property type="match status" value="1"/>
</dbReference>
<feature type="domain" description="Alcohol dehydrogenase iron-type/glycerol dehydrogenase GldA" evidence="4">
    <location>
        <begin position="10"/>
        <end position="151"/>
    </location>
</feature>
<dbReference type="InterPro" id="IPR056798">
    <property type="entry name" value="ADH_Fe_C"/>
</dbReference>
<dbReference type="InterPro" id="IPR039697">
    <property type="entry name" value="Alcohol_dehydrogenase_Fe"/>
</dbReference>
<evidence type="ECO:0000256" key="3">
    <source>
        <dbReference type="ARBA" id="ARBA00023027"/>
    </source>
</evidence>
<evidence type="ECO:0000259" key="4">
    <source>
        <dbReference type="Pfam" id="PF00465"/>
    </source>
</evidence>
<accession>A0A941EI67</accession>
<evidence type="ECO:0000256" key="2">
    <source>
        <dbReference type="ARBA" id="ARBA00023002"/>
    </source>
</evidence>
<dbReference type="GO" id="GO:0018506">
    <property type="term" value="F:maleylacetate reductase activity"/>
    <property type="evidence" value="ECO:0007669"/>
    <property type="project" value="InterPro"/>
</dbReference>
<protein>
    <submittedName>
        <fullName evidence="6">Maleylacetate reductase</fullName>
    </submittedName>
</protein>
<dbReference type="Pfam" id="PF25137">
    <property type="entry name" value="ADH_Fe_C"/>
    <property type="match status" value="1"/>
</dbReference>
<dbReference type="GO" id="GO:0046872">
    <property type="term" value="F:metal ion binding"/>
    <property type="evidence" value="ECO:0007669"/>
    <property type="project" value="InterPro"/>
</dbReference>
<comment type="similarity">
    <text evidence="1">Belongs to the iron-containing alcohol dehydrogenase family.</text>
</comment>
<dbReference type="AlphaFoldDB" id="A0A941EI67"/>
<reference evidence="6" key="1">
    <citation type="submission" date="2021-04" db="EMBL/GenBank/DDBJ databases">
        <title>Genome based classification of Actinospica acidithermotolerans sp. nov., an actinobacterium isolated from an Indonesian hot spring.</title>
        <authorList>
            <person name="Kusuma A.B."/>
            <person name="Putra K.E."/>
            <person name="Nafisah S."/>
            <person name="Loh J."/>
            <person name="Nouioui I."/>
            <person name="Goodfellow M."/>
        </authorList>
    </citation>
    <scope>NUCLEOTIDE SEQUENCE</scope>
    <source>
        <strain evidence="6">MGRD01-02</strain>
    </source>
</reference>
<evidence type="ECO:0000313" key="7">
    <source>
        <dbReference type="Proteomes" id="UP000676325"/>
    </source>
</evidence>
<dbReference type="InterPro" id="IPR001670">
    <property type="entry name" value="ADH_Fe/GldA"/>
</dbReference>
<dbReference type="CDD" id="cd08177">
    <property type="entry name" value="MAR"/>
    <property type="match status" value="1"/>
</dbReference>
<gene>
    <name evidence="6" type="ORF">KDK95_33465</name>
</gene>
<dbReference type="InterPro" id="IPR034786">
    <property type="entry name" value="MAR"/>
</dbReference>
<sequence length="365" mass="38093">MIEFEHVSLPQRVLFATGGARGNLAGQIETLGARRVMVIAGEGERDLARTVADGLPVVRWHHEVVMHVPVEVAERAREIAAADGVDALVCIGGGSTTGLAKAVALTSGLPIVAVPTTYAGSEATNVWGMTEGARKTTGVDDKVLPRAIVYDASLMLTLPVELSVASGLNALAHCVDSMWAPRADPIDRALAAEGIRALRIGLPLVVKEPTGAEGREHALYGAYLSARAFASAGSGLHHKICHVLGGMFNLPHAQTHAVVLPYVLAFNAPYADDARRLIAAAFDVSAEPGSASDPDGAVTGLNNLRAQLNAPRSLRDLGMPEDGIAAAAEAVLAAVPPRNPRPVTRENITELLHAAWSGTEGTDAR</sequence>
<dbReference type="Pfam" id="PF00465">
    <property type="entry name" value="Fe-ADH"/>
    <property type="match status" value="1"/>
</dbReference>
<feature type="domain" description="Fe-containing alcohol dehydrogenase-like C-terminal" evidence="5">
    <location>
        <begin position="164"/>
        <end position="356"/>
    </location>
</feature>
<organism evidence="6 7">
    <name type="scientific">Actinospica acidithermotolerans</name>
    <dbReference type="NCBI Taxonomy" id="2828514"/>
    <lineage>
        <taxon>Bacteria</taxon>
        <taxon>Bacillati</taxon>
        <taxon>Actinomycetota</taxon>
        <taxon>Actinomycetes</taxon>
        <taxon>Catenulisporales</taxon>
        <taxon>Actinospicaceae</taxon>
        <taxon>Actinospica</taxon>
    </lineage>
</organism>